<dbReference type="AlphaFoldDB" id="E8V7Y1"/>
<dbReference type="Proteomes" id="UP000006844">
    <property type="component" value="Chromosome"/>
</dbReference>
<dbReference type="KEGG" id="tsa:AciPR4_2102"/>
<gene>
    <name evidence="1" type="ordered locus">AciPR4_2102</name>
</gene>
<dbReference type="Gene3D" id="2.60.40.420">
    <property type="entry name" value="Cupredoxins - blue copper proteins"/>
    <property type="match status" value="1"/>
</dbReference>
<protein>
    <recommendedName>
        <fullName evidence="3">Rhamnogalacturonan lyase domain-containing protein</fullName>
    </recommendedName>
</protein>
<dbReference type="STRING" id="401053.AciPR4_2102"/>
<dbReference type="SUPFAM" id="SSF49503">
    <property type="entry name" value="Cupredoxins"/>
    <property type="match status" value="1"/>
</dbReference>
<accession>E8V7Y1</accession>
<evidence type="ECO:0000313" key="2">
    <source>
        <dbReference type="Proteomes" id="UP000006844"/>
    </source>
</evidence>
<keyword evidence="2" id="KW-1185">Reference proteome</keyword>
<dbReference type="HOGENOM" id="CLU_084768_0_0_0"/>
<organism evidence="1 2">
    <name type="scientific">Terriglobus saanensis (strain ATCC BAA-1853 / DSM 23119 / SP1PR4)</name>
    <dbReference type="NCBI Taxonomy" id="401053"/>
    <lineage>
        <taxon>Bacteria</taxon>
        <taxon>Pseudomonadati</taxon>
        <taxon>Acidobacteriota</taxon>
        <taxon>Terriglobia</taxon>
        <taxon>Terriglobales</taxon>
        <taxon>Acidobacteriaceae</taxon>
        <taxon>Terriglobus</taxon>
    </lineage>
</organism>
<dbReference type="SUPFAM" id="SSF49464">
    <property type="entry name" value="Carboxypeptidase regulatory domain-like"/>
    <property type="match status" value="1"/>
</dbReference>
<evidence type="ECO:0000313" key="1">
    <source>
        <dbReference type="EMBL" id="ADV82905.1"/>
    </source>
</evidence>
<proteinExistence type="predicted"/>
<name>E8V7Y1_TERSS</name>
<dbReference type="eggNOG" id="COG3794">
    <property type="taxonomic scope" value="Bacteria"/>
</dbReference>
<dbReference type="InterPro" id="IPR008972">
    <property type="entry name" value="Cupredoxin"/>
</dbReference>
<dbReference type="InterPro" id="IPR008969">
    <property type="entry name" value="CarboxyPept-like_regulatory"/>
</dbReference>
<reference evidence="1 2" key="1">
    <citation type="journal article" date="2012" name="Stand. Genomic Sci.">
        <title>Complete genome sequence of Terriglobus saanensis type strain SP1PR4(T), an Acidobacteria from tundra soil.</title>
        <authorList>
            <person name="Rawat S.R."/>
            <person name="Mannisto M.K."/>
            <person name="Starovoytov V."/>
            <person name="Goodwin L."/>
            <person name="Nolan M."/>
            <person name="Hauser L."/>
            <person name="Land M."/>
            <person name="Davenport K.W."/>
            <person name="Woyke T."/>
            <person name="Haggblom M.M."/>
        </authorList>
    </citation>
    <scope>NUCLEOTIDE SEQUENCE</scope>
    <source>
        <strain evidence="2">ATCC BAA-1853 / DSM 23119 / SP1PR4</strain>
    </source>
</reference>
<sequence length="238" mass="26658">MCVKTRRISGVWLIRGILPLVCWSGTLQAATVRARLVLVNKDQIATKSKNFPPSVLWLKPTRPDTVFLLAPGKYSLLQKNKMFSPHLLVVPVGSNVSFPNADPFFHNVFSLFDGKRFDLGLYEAGSMRTVLFSREGVSYIFCNIHPEMSAVVLSLATPFYSVADAFGNFQIGSVPSGEYELHVWVEGGQQSALNDLTRRVRITNESTDLGEIRLGAQKEQHHLNKFGRPYEPESKPVY</sequence>
<evidence type="ECO:0008006" key="3">
    <source>
        <dbReference type="Google" id="ProtNLM"/>
    </source>
</evidence>
<dbReference type="EMBL" id="CP002467">
    <property type="protein sequence ID" value="ADV82905.1"/>
    <property type="molecule type" value="Genomic_DNA"/>
</dbReference>